<protein>
    <submittedName>
        <fullName evidence="3">Putative transmembrane protein</fullName>
    </submittedName>
</protein>
<dbReference type="AlphaFoldDB" id="A0A859CUB6"/>
<accession>A0A859CUB6</accession>
<keyword evidence="2 3" id="KW-0812">Transmembrane</keyword>
<gene>
    <name evidence="3" type="ORF">MP3633_1122</name>
</gene>
<feature type="transmembrane region" description="Helical" evidence="2">
    <location>
        <begin position="110"/>
        <end position="139"/>
    </location>
</feature>
<evidence type="ECO:0000256" key="2">
    <source>
        <dbReference type="SAM" id="Phobius"/>
    </source>
</evidence>
<evidence type="ECO:0000256" key="1">
    <source>
        <dbReference type="SAM" id="MobiDB-lite"/>
    </source>
</evidence>
<dbReference type="RefSeq" id="WP_244959866.1">
    <property type="nucleotide sequence ID" value="NZ_BAAAEF010000013.1"/>
</dbReference>
<organism evidence="3 4">
    <name type="scientific">Marinomonas primoryensis</name>
    <dbReference type="NCBI Taxonomy" id="178399"/>
    <lineage>
        <taxon>Bacteria</taxon>
        <taxon>Pseudomonadati</taxon>
        <taxon>Pseudomonadota</taxon>
        <taxon>Gammaproteobacteria</taxon>
        <taxon>Oceanospirillales</taxon>
        <taxon>Oceanospirillaceae</taxon>
        <taxon>Marinomonas</taxon>
    </lineage>
</organism>
<sequence length="350" mass="40364">MDVSQTPKSGQNDPKAPENTISQYQDTAYDSDDFPPQKPRQEQGFLRRMITKGKLFDFSKTTDAIAISAIDDMTPEVMAEYEADYESDGKPMYWDEKTLSSESFSGWSQVYLVIAALAKVCLIGFLPLLYFFLLMFLLFDDIGWSNGYSETFLIVTLYGTLPCLLISGHFKLVDSGHYYLAPFLQSKRVFEMNRTTGMVTLFKRNKPYFTHPFIEFDCVLLSSPTRQGFLNYSLTLIHRYSNYSVGVPLGTLLGPNAMVDEYLRFWNMTQRYMDISQPLPDIMILEGARQRDPTTIEYDKEHSRNPRYWRDMTEEEYAQKLKMLKTEQKSISATGKSIDIFNESVENLSS</sequence>
<reference evidence="3 4" key="1">
    <citation type="submission" date="2020-06" db="EMBL/GenBank/DDBJ databases">
        <authorList>
            <person name="Voronona O.L."/>
            <person name="Aksenova E.I."/>
            <person name="Kunda M.S."/>
            <person name="Semenov A.N."/>
            <person name="Ryzhova N."/>
        </authorList>
    </citation>
    <scope>NUCLEOTIDE SEQUENCE [LARGE SCALE GENOMIC DNA]</scope>
    <source>
        <strain evidence="3 4">MPKMM3633</strain>
    </source>
</reference>
<feature type="transmembrane region" description="Helical" evidence="2">
    <location>
        <begin position="151"/>
        <end position="170"/>
    </location>
</feature>
<evidence type="ECO:0000313" key="3">
    <source>
        <dbReference type="EMBL" id="QKK79857.1"/>
    </source>
</evidence>
<proteinExistence type="predicted"/>
<keyword evidence="2" id="KW-0472">Membrane</keyword>
<keyword evidence="2" id="KW-1133">Transmembrane helix</keyword>
<feature type="compositionally biased region" description="Polar residues" evidence="1">
    <location>
        <begin position="1"/>
        <end position="12"/>
    </location>
</feature>
<name>A0A859CUB6_9GAMM</name>
<feature type="compositionally biased region" description="Polar residues" evidence="1">
    <location>
        <begin position="19"/>
        <end position="28"/>
    </location>
</feature>
<dbReference type="Proteomes" id="UP000509371">
    <property type="component" value="Chromosome"/>
</dbReference>
<dbReference type="EMBL" id="CP054301">
    <property type="protein sequence ID" value="QKK79857.1"/>
    <property type="molecule type" value="Genomic_DNA"/>
</dbReference>
<feature type="region of interest" description="Disordered" evidence="1">
    <location>
        <begin position="1"/>
        <end position="40"/>
    </location>
</feature>
<evidence type="ECO:0000313" key="4">
    <source>
        <dbReference type="Proteomes" id="UP000509371"/>
    </source>
</evidence>
<dbReference type="KEGG" id="mpri:MP3633_1122"/>